<gene>
    <name evidence="4" type="ORF">DFP72DRAFT_558505</name>
</gene>
<keyword evidence="2" id="KW-0521">NADP</keyword>
<feature type="domain" description="NmrA-like" evidence="3">
    <location>
        <begin position="11"/>
        <end position="266"/>
    </location>
</feature>
<organism evidence="4 5">
    <name type="scientific">Ephemerocybe angulata</name>
    <dbReference type="NCBI Taxonomy" id="980116"/>
    <lineage>
        <taxon>Eukaryota</taxon>
        <taxon>Fungi</taxon>
        <taxon>Dikarya</taxon>
        <taxon>Basidiomycota</taxon>
        <taxon>Agaricomycotina</taxon>
        <taxon>Agaricomycetes</taxon>
        <taxon>Agaricomycetidae</taxon>
        <taxon>Agaricales</taxon>
        <taxon>Agaricineae</taxon>
        <taxon>Psathyrellaceae</taxon>
        <taxon>Ephemerocybe</taxon>
    </lineage>
</organism>
<evidence type="ECO:0000313" key="5">
    <source>
        <dbReference type="Proteomes" id="UP000521943"/>
    </source>
</evidence>
<dbReference type="AlphaFoldDB" id="A0A8H6IDP4"/>
<dbReference type="CDD" id="cd05251">
    <property type="entry name" value="NmrA_like_SDR_a"/>
    <property type="match status" value="1"/>
</dbReference>
<dbReference type="PANTHER" id="PTHR42748">
    <property type="entry name" value="NITROGEN METABOLITE REPRESSION PROTEIN NMRA FAMILY MEMBER"/>
    <property type="match status" value="1"/>
</dbReference>
<evidence type="ECO:0000256" key="1">
    <source>
        <dbReference type="ARBA" id="ARBA00006328"/>
    </source>
</evidence>
<dbReference type="InterPro" id="IPR008030">
    <property type="entry name" value="NmrA-like"/>
</dbReference>
<protein>
    <submittedName>
        <fullName evidence="4">NmrA-family protein</fullName>
    </submittedName>
</protein>
<dbReference type="EMBL" id="JACGCI010000007">
    <property type="protein sequence ID" value="KAF6762457.1"/>
    <property type="molecule type" value="Genomic_DNA"/>
</dbReference>
<dbReference type="Proteomes" id="UP000521943">
    <property type="component" value="Unassembled WGS sequence"/>
</dbReference>
<sequence>MGLPQSSPVERKLVLIIGATGAQGMAVAKLLLGPAEDGTPPQYRVRALTRDPTSRRAKELAAMGAELFQGSFYDMDAARRFMDGCYGAFINTDTYTVGEEKEIWAAIKLYEVARRTPSMRHWIFSNLDYGSKLTGFDPVYKTEHHDSKGIVNDWLKSQPSYLGDKLTWTSLTSSVYMEMLNSPLCGPLNIRRDGTHIFASPIGDGHIPMIALADLAWWVRYILNNRTKTSGRELRVASDWVSWDYLVSTFQDVTGEQALFHRLTLDEWFDCLDGHDRPVANEKGLGDGSTTIRESFSGFWCLWRDDIVKRDFDWIRRIHPKTLTLADWMEKTSYNGKPSLVSIPLKNAEDGKGRILPNESVTSFL</sequence>
<dbReference type="InterPro" id="IPR051164">
    <property type="entry name" value="NmrA-like_oxidored"/>
</dbReference>
<comment type="similarity">
    <text evidence="1">Belongs to the NmrA-type oxidoreductase family.</text>
</comment>
<keyword evidence="5" id="KW-1185">Reference proteome</keyword>
<dbReference type="Pfam" id="PF05368">
    <property type="entry name" value="NmrA"/>
    <property type="match status" value="1"/>
</dbReference>
<dbReference type="Gene3D" id="3.90.25.10">
    <property type="entry name" value="UDP-galactose 4-epimerase, domain 1"/>
    <property type="match status" value="1"/>
</dbReference>
<dbReference type="GO" id="GO:0005634">
    <property type="term" value="C:nucleus"/>
    <property type="evidence" value="ECO:0007669"/>
    <property type="project" value="TreeGrafter"/>
</dbReference>
<accession>A0A8H6IDP4</accession>
<name>A0A8H6IDP4_9AGAR</name>
<reference evidence="4 5" key="1">
    <citation type="submission" date="2020-07" db="EMBL/GenBank/DDBJ databases">
        <title>Comparative genomics of pyrophilous fungi reveals a link between fire events and developmental genes.</title>
        <authorList>
            <consortium name="DOE Joint Genome Institute"/>
            <person name="Steindorff A.S."/>
            <person name="Carver A."/>
            <person name="Calhoun S."/>
            <person name="Stillman K."/>
            <person name="Liu H."/>
            <person name="Lipzen A."/>
            <person name="Pangilinan J."/>
            <person name="Labutti K."/>
            <person name="Bruns T.D."/>
            <person name="Grigoriev I.V."/>
        </authorList>
    </citation>
    <scope>NUCLEOTIDE SEQUENCE [LARGE SCALE GENOMIC DNA]</scope>
    <source>
        <strain evidence="4 5">CBS 144469</strain>
    </source>
</reference>
<dbReference type="SUPFAM" id="SSF51735">
    <property type="entry name" value="NAD(P)-binding Rossmann-fold domains"/>
    <property type="match status" value="1"/>
</dbReference>
<dbReference type="OrthoDB" id="300709at2759"/>
<dbReference type="Gene3D" id="3.40.50.720">
    <property type="entry name" value="NAD(P)-binding Rossmann-like Domain"/>
    <property type="match status" value="1"/>
</dbReference>
<comment type="caution">
    <text evidence="4">The sequence shown here is derived from an EMBL/GenBank/DDBJ whole genome shotgun (WGS) entry which is preliminary data.</text>
</comment>
<evidence type="ECO:0000313" key="4">
    <source>
        <dbReference type="EMBL" id="KAF6762457.1"/>
    </source>
</evidence>
<dbReference type="InterPro" id="IPR036291">
    <property type="entry name" value="NAD(P)-bd_dom_sf"/>
</dbReference>
<proteinExistence type="inferred from homology"/>
<evidence type="ECO:0000256" key="2">
    <source>
        <dbReference type="ARBA" id="ARBA00022857"/>
    </source>
</evidence>
<dbReference type="PANTHER" id="PTHR42748:SF14">
    <property type="entry name" value="SNOAL-LIKE DOMAIN-CONTAINING PROTEIN"/>
    <property type="match status" value="1"/>
</dbReference>
<evidence type="ECO:0000259" key="3">
    <source>
        <dbReference type="Pfam" id="PF05368"/>
    </source>
</evidence>